<comment type="caution">
    <text evidence="1">The sequence shown here is derived from an EMBL/GenBank/DDBJ whole genome shotgun (WGS) entry which is preliminary data.</text>
</comment>
<evidence type="ECO:0000313" key="2">
    <source>
        <dbReference type="Proteomes" id="UP001249851"/>
    </source>
</evidence>
<proteinExistence type="predicted"/>
<dbReference type="EMBL" id="JARQWQ010000038">
    <property type="protein sequence ID" value="KAK2559863.1"/>
    <property type="molecule type" value="Genomic_DNA"/>
</dbReference>
<organism evidence="1 2">
    <name type="scientific">Acropora cervicornis</name>
    <name type="common">Staghorn coral</name>
    <dbReference type="NCBI Taxonomy" id="6130"/>
    <lineage>
        <taxon>Eukaryota</taxon>
        <taxon>Metazoa</taxon>
        <taxon>Cnidaria</taxon>
        <taxon>Anthozoa</taxon>
        <taxon>Hexacorallia</taxon>
        <taxon>Scleractinia</taxon>
        <taxon>Astrocoeniina</taxon>
        <taxon>Acroporidae</taxon>
        <taxon>Acropora</taxon>
    </lineage>
</organism>
<evidence type="ECO:0000313" key="1">
    <source>
        <dbReference type="EMBL" id="KAK2559863.1"/>
    </source>
</evidence>
<sequence>MFLQVLFKGINLFPQSVSFVFFSAEHSNSSKVLARSSGKIFQEITLEVFCSFFHTRNWALALIFLQPMYDEEFSVCGHQEYHWAMFFPFCYSRLSYRMTSLYIQCCARTQQRMPTVLD</sequence>
<reference evidence="1" key="1">
    <citation type="journal article" date="2023" name="G3 (Bethesda)">
        <title>Whole genome assembly and annotation of the endangered Caribbean coral Acropora cervicornis.</title>
        <authorList>
            <person name="Selwyn J.D."/>
            <person name="Vollmer S.V."/>
        </authorList>
    </citation>
    <scope>NUCLEOTIDE SEQUENCE</scope>
    <source>
        <strain evidence="1">K2</strain>
    </source>
</reference>
<accession>A0AAD9V3H0</accession>
<keyword evidence="2" id="KW-1185">Reference proteome</keyword>
<dbReference type="AlphaFoldDB" id="A0AAD9V3H0"/>
<dbReference type="Proteomes" id="UP001249851">
    <property type="component" value="Unassembled WGS sequence"/>
</dbReference>
<protein>
    <submittedName>
        <fullName evidence="1">Uncharacterized protein</fullName>
    </submittedName>
</protein>
<name>A0AAD9V3H0_ACRCE</name>
<reference evidence="1" key="2">
    <citation type="journal article" date="2023" name="Science">
        <title>Genomic signatures of disease resistance in endangered staghorn corals.</title>
        <authorList>
            <person name="Vollmer S.V."/>
            <person name="Selwyn J.D."/>
            <person name="Despard B.A."/>
            <person name="Roesel C.L."/>
        </authorList>
    </citation>
    <scope>NUCLEOTIDE SEQUENCE</scope>
    <source>
        <strain evidence="1">K2</strain>
    </source>
</reference>
<gene>
    <name evidence="1" type="ORF">P5673_017425</name>
</gene>